<gene>
    <name evidence="2" type="ORF">Taro_010814</name>
</gene>
<sequence>MTGLVAMEVPVATVIPVETAFGVAFLSRPVNGSRLLSAFWSSDAWERSPSRFPPAVELGGAASGSYGAGEAPWERGGGGELVVKAPWGFGCRLAFLLMSRPPSASRHQRRRRPDRTRPYRGAIGRRDRGRVATWPSAAIVLLSWPGLLSRQVGCHGALPRRDLGLLTVALTVAMVASLRSVTEVSQAVPCVSALADSPSGGFSEGVSCVPMPAGLPHAPVSEEVAPGGGRAQVSDLEHKGKTALFRYGPSSSSHCLTLNWFRSHVGSLTLPKEVVGRSQRLASERGGLCVPLLAACGGGLVGGSAYGPSTWWRSEVAVPVVRRCFSHGCSVSLVVTPGWSFPTSWVRDVGACVVRLWSHVVAPVFLVFGLTRVEVEAFILRRWALCSAQSTSLLELSRCFVCRVALLVERLRYAAVVLAVAFWWVSQNDALVVLVEPCWWDIVCPHGQEVCFISRALCALPDGSLVAPLVRVGNVPCVQCEAALGVLLFGLLVQASSWCVFSFVPQLCLEALVAVWCVALSACVPVWPVLPFVACDFLWVAFGRVAALSCLGRHVVFDLCSVSFSVQVSDVFLFLVGLVRAAPVELSTSVCVLCTGWGALWMTGLVATEVPVATVIPVATSFGVAFLSRPVNGSRLLSAFWSSDACQSGRNGRLTCQIVAAAREGTFWLRSGRPSPSRLPPTVVLGGAAGSSCRAGAAPWERGGGGELVVKAPWGFACGGLWDVASRQSAFLLMSRPPSASRHQRRRRPGRMRPYRGAIGRRDLAFRRDRLDVAAWSAVATMAVPCVSALADGPSGGFRKGCHAYLCLLGLSWLQANCAISVVVATPVLFRPGGSACGPSTWWRSEVVVPVVRRCFSHGCSVSLVVTPGCSFLTSWVWDVGACVVRLWSHVVAPVFRVVFDLTRVEVEAFLFAATLAGRDSLSQEFVAGRSWWWLVLRALPAV</sequence>
<dbReference type="AlphaFoldDB" id="A0A843U9A1"/>
<accession>A0A843U9A1</accession>
<evidence type="ECO:0000256" key="1">
    <source>
        <dbReference type="SAM" id="MobiDB-lite"/>
    </source>
</evidence>
<reference evidence="2" key="1">
    <citation type="submission" date="2017-07" db="EMBL/GenBank/DDBJ databases">
        <title>Taro Niue Genome Assembly and Annotation.</title>
        <authorList>
            <person name="Atibalentja N."/>
            <person name="Keating K."/>
            <person name="Fields C.J."/>
        </authorList>
    </citation>
    <scope>NUCLEOTIDE SEQUENCE</scope>
    <source>
        <strain evidence="2">Niue_2</strain>
        <tissue evidence="2">Leaf</tissue>
    </source>
</reference>
<dbReference type="Proteomes" id="UP000652761">
    <property type="component" value="Unassembled WGS sequence"/>
</dbReference>
<organism evidence="2 3">
    <name type="scientific">Colocasia esculenta</name>
    <name type="common">Wild taro</name>
    <name type="synonym">Arum esculentum</name>
    <dbReference type="NCBI Taxonomy" id="4460"/>
    <lineage>
        <taxon>Eukaryota</taxon>
        <taxon>Viridiplantae</taxon>
        <taxon>Streptophyta</taxon>
        <taxon>Embryophyta</taxon>
        <taxon>Tracheophyta</taxon>
        <taxon>Spermatophyta</taxon>
        <taxon>Magnoliopsida</taxon>
        <taxon>Liliopsida</taxon>
        <taxon>Araceae</taxon>
        <taxon>Aroideae</taxon>
        <taxon>Colocasieae</taxon>
        <taxon>Colocasia</taxon>
    </lineage>
</organism>
<protein>
    <submittedName>
        <fullName evidence="2">Uncharacterized protein</fullName>
    </submittedName>
</protein>
<comment type="caution">
    <text evidence="2">The sequence shown here is derived from an EMBL/GenBank/DDBJ whole genome shotgun (WGS) entry which is preliminary data.</text>
</comment>
<dbReference type="EMBL" id="NMUH01000397">
    <property type="protein sequence ID" value="MQL78384.1"/>
    <property type="molecule type" value="Genomic_DNA"/>
</dbReference>
<evidence type="ECO:0000313" key="3">
    <source>
        <dbReference type="Proteomes" id="UP000652761"/>
    </source>
</evidence>
<evidence type="ECO:0000313" key="2">
    <source>
        <dbReference type="EMBL" id="MQL78384.1"/>
    </source>
</evidence>
<proteinExistence type="predicted"/>
<name>A0A843U9A1_COLES</name>
<feature type="region of interest" description="Disordered" evidence="1">
    <location>
        <begin position="102"/>
        <end position="122"/>
    </location>
</feature>
<keyword evidence="3" id="KW-1185">Reference proteome</keyword>